<comment type="caution">
    <text evidence="2">The sequence shown here is derived from an EMBL/GenBank/DDBJ whole genome shotgun (WGS) entry which is preliminary data.</text>
</comment>
<keyword evidence="3" id="KW-1185">Reference proteome</keyword>
<name>A0A967AQ18_9FLAO</name>
<evidence type="ECO:0000256" key="1">
    <source>
        <dbReference type="SAM" id="MobiDB-lite"/>
    </source>
</evidence>
<accession>A0A967AQ18</accession>
<reference evidence="2" key="2">
    <citation type="submission" date="2020-03" db="EMBL/GenBank/DDBJ databases">
        <title>Flavobacteriaceae bacterium strain TP-CH-4, a member of the family Flavobacteriaceae isolated from a deep-sea seamount.</title>
        <authorList>
            <person name="Zhang D.-C."/>
        </authorList>
    </citation>
    <scope>NUCLEOTIDE SEQUENCE</scope>
    <source>
        <strain evidence="2">TP-CH-4</strain>
    </source>
</reference>
<evidence type="ECO:0000313" key="3">
    <source>
        <dbReference type="Proteomes" id="UP000707206"/>
    </source>
</evidence>
<gene>
    <name evidence="2" type="ORF">FK220_002790</name>
</gene>
<proteinExistence type="predicted"/>
<organism evidence="2 3">
    <name type="scientific">Pelagihabitans pacificus</name>
    <dbReference type="NCBI Taxonomy" id="2696054"/>
    <lineage>
        <taxon>Bacteria</taxon>
        <taxon>Pseudomonadati</taxon>
        <taxon>Bacteroidota</taxon>
        <taxon>Flavobacteriia</taxon>
        <taxon>Flavobacteriales</taxon>
        <taxon>Flavobacteriaceae</taxon>
        <taxon>Pelagihabitans</taxon>
    </lineage>
</organism>
<feature type="region of interest" description="Disordered" evidence="1">
    <location>
        <begin position="177"/>
        <end position="225"/>
    </location>
</feature>
<protein>
    <submittedName>
        <fullName evidence="2">Uncharacterized protein</fullName>
    </submittedName>
</protein>
<reference evidence="2" key="1">
    <citation type="submission" date="2019-07" db="EMBL/GenBank/DDBJ databases">
        <authorList>
            <person name="De-Chao Zhang Q."/>
        </authorList>
    </citation>
    <scope>NUCLEOTIDE SEQUENCE</scope>
    <source>
        <strain evidence="2">TP-CH-4</strain>
    </source>
</reference>
<evidence type="ECO:0000313" key="2">
    <source>
        <dbReference type="EMBL" id="NHF58253.1"/>
    </source>
</evidence>
<sequence>MRSLLSIFIMILVVGNLQAQLNDYKYIIVPKKFDDFREENQHMTSTLVKYLFTQKGFNTVYDDAMPDDLNRNRCLGLLVKLDDNSSMFTTKTALVLLDCNGQEVFVTQEGRSKKKDYKASYNEAITKAFASFGTLAYSYSGKGETEEPVTISFKDDVKELKGKDTVQKPKLNKYQDPMVQQEATPEKQSYKDMKPVESEYGKAEEKAKDLTEQVATPEEQRYTTKEPMPSDMVKAEDMEGSKEKGPLTGQGLLYAQEIPNGYQLVDSSPKVVLKIFNTSVTDVYTAQSDNRTGVVYKKEGKWFYEYYVGEDLTVQELNIKF</sequence>
<dbReference type="EMBL" id="VIKU02000001">
    <property type="protein sequence ID" value="NHF58253.1"/>
    <property type="molecule type" value="Genomic_DNA"/>
</dbReference>
<feature type="compositionally biased region" description="Basic and acidic residues" evidence="1">
    <location>
        <begin position="184"/>
        <end position="211"/>
    </location>
</feature>
<dbReference type="Proteomes" id="UP000707206">
    <property type="component" value="Unassembled WGS sequence"/>
</dbReference>
<dbReference type="RefSeq" id="WP_152572751.1">
    <property type="nucleotide sequence ID" value="NZ_VIKU02000001.1"/>
</dbReference>
<dbReference type="AlphaFoldDB" id="A0A967AQ18"/>